<proteinExistence type="predicted"/>
<dbReference type="Gene3D" id="2.60.40.1120">
    <property type="entry name" value="Carboxypeptidase-like, regulatory domain"/>
    <property type="match status" value="2"/>
</dbReference>
<dbReference type="SUPFAM" id="SSF49464">
    <property type="entry name" value="Carboxypeptidase regulatory domain-like"/>
    <property type="match status" value="2"/>
</dbReference>
<accession>A0A368P8E9</accession>
<sequence>MNPIQKISKHLVVLLLILSFSPIDAYAQFPVQVNVNVQQPVPPYLPQIKANIIGNRTGQLNQDISNHLAITLVNSGNSPKRVKLFGKIERLSPGPMSITVRPGYQPSNPIMINPQQMIRLNQPMLDDAFGGFSQSDLVFNNTSLRELSQGGLNYKLPEGTYRICVTAYDYEAPGQSIPLSAPGTGCAVFTICYRAAAPQMVMPVSTMMQSFGGFQDYTPTSSQIPFSWTPPTTTCGMPLGALNYDLEIRKVFPGQSINDVVYNPPVFEKKNIRTTTFILDTLRFPNVFENGERYTIRVKTNFRAMPGSPLEIANEGYSQVAGLNYVLPASETPEVEAPALVEDIKNPTEYATNRINGKLLWSFKQSEASSPENNSNIPTATGVSPSITEVSAPLVSNIENSPIGVYMGNNDILAQNASALSQTDPTLNIASTYNTAATYFPGVTSATLVAVAPYEPAENIISTNAASSVSYAYEHSGSDPSEKKYPLSNVTVVLKGKQKSSSDSPSQTGVSPFVNSPQYTPYTIQNDVQFSGLRTMDDWPGAANISQTNNTPSISNTGATKDNFSSTNIRDLSLKVLASGVTNAEGNYTLDFIHPKFSGLDQYEELVLSVNAPGFYDFSYEIPINEIDTLNEINLGEKVLLADTYRFSAVVHAPSIEGSDANLGKMQVRMYREAQEIAEFPYLQQEGNVASEARESKNIQGKEYVLVAVDSINKGEAHSQKFEFKKLFYQGNLKVEVQAEAENLETLATDLRVSSQNIAKDKIMLVNANYNALLSEPAVRGRVALYAGENTVSIQDAIVKVTYKEEDVLFGGPPVNINQETLDIINNIQDNQAQLPPADLEDPLTFSGIQTSNGVSLPVTVTSSTATSNYAGAATHISSSSVGQFQVTPAINISDLSETANSIPDFLIDPGYYSTTTDASGNFYIGNLPTLKAGAEFTIELVSVPNKYRDLAVNPANKKFETSIASGVIAYKEFKLDAQVTPLVGRVVDANGAALGNAKLHFEGSDSFFETGSTGIFQTSFYPGTHTIIIEKPGYVTKEGQVHIKKNQVNIDPPLVPEAQESAAATPSDSEVLNNSNPEGFYQSLNQSPTIQTALQNGGVLDASLFGQATHVAEVSNPHATIDFLLDDTFPTTSSYAGSTLDMGNIGYLNEKRAKVKFLVKDETDTDKLLEGVSINLFNTTGVTNADGAFLYEGFGGSVDITLIPEEGSGYLPLESSIELRSDNQLYEVTLFLEKGIRLYGSVSSNNTAVDSVSISVEGSRYITSLSREDGSYELFVPAGEQEIRAAKSGYIAHRENMSFQSGSDVEFHFTLEDGGGKNIEQLLGFDIELEEAEASANGAEIWTGRFVNIQPYLPVFQSDGQAYLPFANIKVTFDEDGNAIPENNKVITDETSIALTLFQYLPVKFENKGAQIAVIKNSKGWGSISGQLALDVDRILGEYHVSFMKEYLPQIITTDQSTPGSIEIFLGEGATGMPGIGDENIGTIEGMVEDAVQDVTEDITPPNTEEIENAVNTANSYIADAENLRFRLAAEGSQPVKIELYGFTVVLDLANTLISPEGLDLSGEIHSPQFGPVEALELSLETLKLNQTFQITEIDIPTDDLPELEIGGWKGSLTSLLINESGLKLGGEISVKLPYSDTSSLAFSNLKITKDGVYGGEFEVTRNGIDLFDAALIKDNGTELSFGQIGNSGIYSLSGSVDMEFKKLIEEEIKIPRFQIQTDGHFSVQAPVNYSSDFGFASYSVDDLVISNATGQMPYIELLGELNTDIPFLDFSANNIKFQATESGSAKLTVGKIVADLDVPVIHCGLELDLRDNGFAGGGNLEIPGTSIGADINFHYFKKANGIDMGASFVAGAPIVLGAATIDKLGGGFSYDTSDDAFEVEIEGEASITGLAEAVKLAPINLSVVSGPIIKGDTKVLIGDEFTLAESTVELNFPSKLFAITVDAEMEPMEGLGKADLNGLMRASWDPTKAYAFLGVNTTIKLAGLLDANGQFAMGVNVKNPKHGDSDIAHYFRNLDNDLVTSNYTFSGLYAYGKVDIGPPRPKIKGDFWVASFSANYYSSIETCLLFNFAEADYLLSVKGNLNASASACIDVSVWDGCISGHFNSCFRLEGGRNNDKGWFFTGKIAGDLEFRMGDIRYMRCNNWRTGFWDVEDRRGNDIDVGWGVRACAGAHASIEYSQTRGLDLSGGLGAVNTNNYCN</sequence>
<feature type="signal peptide" evidence="2">
    <location>
        <begin position="1"/>
        <end position="25"/>
    </location>
</feature>
<evidence type="ECO:0000313" key="4">
    <source>
        <dbReference type="Proteomes" id="UP000252249"/>
    </source>
</evidence>
<evidence type="ECO:0000256" key="2">
    <source>
        <dbReference type="SAM" id="SignalP"/>
    </source>
</evidence>
<keyword evidence="2" id="KW-0732">Signal</keyword>
<name>A0A368P8E9_9FLAO</name>
<feature type="region of interest" description="Disordered" evidence="1">
    <location>
        <begin position="541"/>
        <end position="562"/>
    </location>
</feature>
<dbReference type="InterPro" id="IPR008969">
    <property type="entry name" value="CarboxyPept-like_regulatory"/>
</dbReference>
<dbReference type="RefSeq" id="WP_113965637.1">
    <property type="nucleotide sequence ID" value="NZ_QNRP01000001.1"/>
</dbReference>
<dbReference type="Proteomes" id="UP000252249">
    <property type="component" value="Unassembled WGS sequence"/>
</dbReference>
<feature type="compositionally biased region" description="Polar residues" evidence="1">
    <location>
        <begin position="499"/>
        <end position="516"/>
    </location>
</feature>
<comment type="caution">
    <text evidence="3">The sequence shown here is derived from an EMBL/GenBank/DDBJ whole genome shotgun (WGS) entry which is preliminary data.</text>
</comment>
<evidence type="ECO:0008006" key="5">
    <source>
        <dbReference type="Google" id="ProtNLM"/>
    </source>
</evidence>
<evidence type="ECO:0000256" key="1">
    <source>
        <dbReference type="SAM" id="MobiDB-lite"/>
    </source>
</evidence>
<feature type="region of interest" description="Disordered" evidence="1">
    <location>
        <begin position="496"/>
        <end position="516"/>
    </location>
</feature>
<feature type="compositionally biased region" description="Polar residues" evidence="1">
    <location>
        <begin position="544"/>
        <end position="562"/>
    </location>
</feature>
<feature type="chain" id="PRO_5016859254" description="T9SS C-terminal target domain-containing protein" evidence="2">
    <location>
        <begin position="26"/>
        <end position="2200"/>
    </location>
</feature>
<dbReference type="OrthoDB" id="1521695at2"/>
<dbReference type="EMBL" id="QPIG01000001">
    <property type="protein sequence ID" value="RCU58079.1"/>
    <property type="molecule type" value="Genomic_DNA"/>
</dbReference>
<evidence type="ECO:0000313" key="3">
    <source>
        <dbReference type="EMBL" id="RCU58079.1"/>
    </source>
</evidence>
<gene>
    <name evidence="3" type="ORF">DU428_01460</name>
</gene>
<keyword evidence="4" id="KW-1185">Reference proteome</keyword>
<protein>
    <recommendedName>
        <fullName evidence="5">T9SS C-terminal target domain-containing protein</fullName>
    </recommendedName>
</protein>
<reference evidence="3 4" key="1">
    <citation type="submission" date="2018-07" db="EMBL/GenBank/DDBJ databases">
        <title>Oceanihabitans testaceum sp. nov., isolated from marine sediment.</title>
        <authorList>
            <person name="Li C.-M."/>
        </authorList>
    </citation>
    <scope>NUCLEOTIDE SEQUENCE [LARGE SCALE GENOMIC DNA]</scope>
    <source>
        <strain evidence="3 4">S9-10</strain>
    </source>
</reference>
<organism evidence="3 4">
    <name type="scientific">Oceanihabitans sediminis</name>
    <dbReference type="NCBI Taxonomy" id="1812012"/>
    <lineage>
        <taxon>Bacteria</taxon>
        <taxon>Pseudomonadati</taxon>
        <taxon>Bacteroidota</taxon>
        <taxon>Flavobacteriia</taxon>
        <taxon>Flavobacteriales</taxon>
        <taxon>Flavobacteriaceae</taxon>
        <taxon>Oceanihabitans</taxon>
    </lineage>
</organism>